<evidence type="ECO:0000313" key="2">
    <source>
        <dbReference type="Proteomes" id="UP001055879"/>
    </source>
</evidence>
<accession>A0ACB8XP16</accession>
<keyword evidence="2" id="KW-1185">Reference proteome</keyword>
<evidence type="ECO:0000313" key="1">
    <source>
        <dbReference type="EMBL" id="KAI3669707.1"/>
    </source>
</evidence>
<comment type="caution">
    <text evidence="1">The sequence shown here is derived from an EMBL/GenBank/DDBJ whole genome shotgun (WGS) entry which is preliminary data.</text>
</comment>
<dbReference type="EMBL" id="CM042062">
    <property type="protein sequence ID" value="KAI3669707.1"/>
    <property type="molecule type" value="Genomic_DNA"/>
</dbReference>
<protein>
    <submittedName>
        <fullName evidence="1">Uncharacterized protein</fullName>
    </submittedName>
</protein>
<sequence>MEVQPLVPEAMGYDSREKNSIQSVGSEDDFLSDDDDEFVFQKDTGDMNIPDEALGLIEEEVNENGFQGDGMEACLNKKLGQNHMVRKDIGPQAYSTTRGESSVRPVEFMMESNRIHLRMKPR</sequence>
<name>A0ACB8XP16_ARCLA</name>
<dbReference type="Proteomes" id="UP001055879">
    <property type="component" value="Linkage Group LG16"/>
</dbReference>
<reference evidence="2" key="1">
    <citation type="journal article" date="2022" name="Mol. Ecol. Resour.">
        <title>The genomes of chicory, endive, great burdock and yacon provide insights into Asteraceae palaeo-polyploidization history and plant inulin production.</title>
        <authorList>
            <person name="Fan W."/>
            <person name="Wang S."/>
            <person name="Wang H."/>
            <person name="Wang A."/>
            <person name="Jiang F."/>
            <person name="Liu H."/>
            <person name="Zhao H."/>
            <person name="Xu D."/>
            <person name="Zhang Y."/>
        </authorList>
    </citation>
    <scope>NUCLEOTIDE SEQUENCE [LARGE SCALE GENOMIC DNA]</scope>
    <source>
        <strain evidence="2">cv. Niubang</strain>
    </source>
</reference>
<gene>
    <name evidence="1" type="ORF">L6452_41057</name>
</gene>
<organism evidence="1 2">
    <name type="scientific">Arctium lappa</name>
    <name type="common">Greater burdock</name>
    <name type="synonym">Lappa major</name>
    <dbReference type="NCBI Taxonomy" id="4217"/>
    <lineage>
        <taxon>Eukaryota</taxon>
        <taxon>Viridiplantae</taxon>
        <taxon>Streptophyta</taxon>
        <taxon>Embryophyta</taxon>
        <taxon>Tracheophyta</taxon>
        <taxon>Spermatophyta</taxon>
        <taxon>Magnoliopsida</taxon>
        <taxon>eudicotyledons</taxon>
        <taxon>Gunneridae</taxon>
        <taxon>Pentapetalae</taxon>
        <taxon>asterids</taxon>
        <taxon>campanulids</taxon>
        <taxon>Asterales</taxon>
        <taxon>Asteraceae</taxon>
        <taxon>Carduoideae</taxon>
        <taxon>Cardueae</taxon>
        <taxon>Arctiinae</taxon>
        <taxon>Arctium</taxon>
    </lineage>
</organism>
<proteinExistence type="predicted"/>
<reference evidence="1 2" key="2">
    <citation type="journal article" date="2022" name="Mol. Ecol. Resour.">
        <title>The genomes of chicory, endive, great burdock and yacon provide insights into Asteraceae paleo-polyploidization history and plant inulin production.</title>
        <authorList>
            <person name="Fan W."/>
            <person name="Wang S."/>
            <person name="Wang H."/>
            <person name="Wang A."/>
            <person name="Jiang F."/>
            <person name="Liu H."/>
            <person name="Zhao H."/>
            <person name="Xu D."/>
            <person name="Zhang Y."/>
        </authorList>
    </citation>
    <scope>NUCLEOTIDE SEQUENCE [LARGE SCALE GENOMIC DNA]</scope>
    <source>
        <strain evidence="2">cv. Niubang</strain>
    </source>
</reference>